<evidence type="ECO:0000259" key="1">
    <source>
        <dbReference type="PROSITE" id="PS50943"/>
    </source>
</evidence>
<dbReference type="RefSeq" id="WP_281482082.1">
    <property type="nucleotide sequence ID" value="NZ_CP124543.1"/>
</dbReference>
<reference evidence="2 3" key="1">
    <citation type="journal article" date="2023" name="Limnol Oceanogr Lett">
        <title>Environmental adaptations by the intertidal Antarctic cyanobacterium Halotia branconii CENA392 as revealed using long-read genome sequencing.</title>
        <authorList>
            <person name="Dextro R.B."/>
            <person name="Delbaje E."/>
            <person name="Freitas P.N.N."/>
            <person name="Geraldes V."/>
            <person name="Pinto E."/>
            <person name="Long P.F."/>
            <person name="Fiore M.F."/>
        </authorList>
    </citation>
    <scope>NUCLEOTIDE SEQUENCE [LARGE SCALE GENOMIC DNA]</scope>
    <source>
        <strain evidence="2 3">CENA392</strain>
    </source>
</reference>
<accession>A0AAJ6NQC3</accession>
<protein>
    <submittedName>
        <fullName evidence="2">Helix-turn-helix transcriptional regulator</fullName>
    </submittedName>
</protein>
<dbReference type="InterPro" id="IPR001387">
    <property type="entry name" value="Cro/C1-type_HTH"/>
</dbReference>
<dbReference type="Proteomes" id="UP001223520">
    <property type="component" value="Chromosome"/>
</dbReference>
<keyword evidence="3" id="KW-1185">Reference proteome</keyword>
<dbReference type="SMART" id="SM00530">
    <property type="entry name" value="HTH_XRE"/>
    <property type="match status" value="1"/>
</dbReference>
<evidence type="ECO:0000313" key="2">
    <source>
        <dbReference type="EMBL" id="WGV24769.1"/>
    </source>
</evidence>
<proteinExistence type="predicted"/>
<dbReference type="PROSITE" id="PS50943">
    <property type="entry name" value="HTH_CROC1"/>
    <property type="match status" value="1"/>
</dbReference>
<dbReference type="InterPro" id="IPR010982">
    <property type="entry name" value="Lambda_DNA-bd_dom_sf"/>
</dbReference>
<dbReference type="Pfam" id="PF01381">
    <property type="entry name" value="HTH_3"/>
    <property type="match status" value="1"/>
</dbReference>
<dbReference type="KEGG" id="hbq:QI031_23845"/>
<feature type="domain" description="HTH cro/C1-type" evidence="1">
    <location>
        <begin position="16"/>
        <end position="79"/>
    </location>
</feature>
<dbReference type="Gene3D" id="1.10.260.40">
    <property type="entry name" value="lambda repressor-like DNA-binding domains"/>
    <property type="match status" value="1"/>
</dbReference>
<dbReference type="EMBL" id="CP124543">
    <property type="protein sequence ID" value="WGV24769.1"/>
    <property type="molecule type" value="Genomic_DNA"/>
</dbReference>
<dbReference type="CDD" id="cd00093">
    <property type="entry name" value="HTH_XRE"/>
    <property type="match status" value="1"/>
</dbReference>
<sequence length="94" mass="10500">MARKKRPTNPEDMPPLQLLREAANLTQAQLASRIPDKSRTKTLSRQVISGWERGEYEPELTIPQVKALCRALGVSLDDLPDDFGPPQTPLLPLI</sequence>
<dbReference type="GO" id="GO:0003677">
    <property type="term" value="F:DNA binding"/>
    <property type="evidence" value="ECO:0007669"/>
    <property type="project" value="InterPro"/>
</dbReference>
<organism evidence="2 3">
    <name type="scientific">Halotia branconii CENA392</name>
    <dbReference type="NCBI Taxonomy" id="1539056"/>
    <lineage>
        <taxon>Bacteria</taxon>
        <taxon>Bacillati</taxon>
        <taxon>Cyanobacteriota</taxon>
        <taxon>Cyanophyceae</taxon>
        <taxon>Nostocales</taxon>
        <taxon>Nodulariaceae</taxon>
        <taxon>Halotia</taxon>
    </lineage>
</organism>
<name>A0AAJ6NQC3_9CYAN</name>
<gene>
    <name evidence="2" type="ORF">QI031_23845</name>
</gene>
<evidence type="ECO:0000313" key="3">
    <source>
        <dbReference type="Proteomes" id="UP001223520"/>
    </source>
</evidence>
<dbReference type="AlphaFoldDB" id="A0AAJ6NQC3"/>
<dbReference type="SUPFAM" id="SSF47413">
    <property type="entry name" value="lambda repressor-like DNA-binding domains"/>
    <property type="match status" value="1"/>
</dbReference>